<evidence type="ECO:0000256" key="4">
    <source>
        <dbReference type="ARBA" id="ARBA00023002"/>
    </source>
</evidence>
<feature type="binding site" evidence="5">
    <location>
        <position position="64"/>
    </location>
    <ligand>
        <name>Mn(2+)</name>
        <dbReference type="ChEBI" id="CHEBI:29035"/>
    </ligand>
</feature>
<dbReference type="SUPFAM" id="SSF46609">
    <property type="entry name" value="Fe,Mn superoxide dismutase (SOD), N-terminal domain"/>
    <property type="match status" value="1"/>
</dbReference>
<gene>
    <name evidence="9" type="primary">sodA</name>
    <name evidence="9" type="ORF">GCM10007390_12670</name>
</gene>
<evidence type="ECO:0000256" key="2">
    <source>
        <dbReference type="ARBA" id="ARBA00012682"/>
    </source>
</evidence>
<comment type="similarity">
    <text evidence="1 6">Belongs to the iron/manganese superoxide dismutase family.</text>
</comment>
<dbReference type="GO" id="GO:0004784">
    <property type="term" value="F:superoxide dismutase activity"/>
    <property type="evidence" value="ECO:0007669"/>
    <property type="project" value="UniProtKB-EC"/>
</dbReference>
<dbReference type="AlphaFoldDB" id="A0A8J3D2F3"/>
<dbReference type="InterPro" id="IPR019832">
    <property type="entry name" value="Mn/Fe_SOD_C"/>
</dbReference>
<dbReference type="SUPFAM" id="SSF54719">
    <property type="entry name" value="Fe,Mn superoxide dismutase (SOD), C-terminal domain"/>
    <property type="match status" value="1"/>
</dbReference>
<evidence type="ECO:0000256" key="1">
    <source>
        <dbReference type="ARBA" id="ARBA00008714"/>
    </source>
</evidence>
<dbReference type="Proteomes" id="UP000598271">
    <property type="component" value="Unassembled WGS sequence"/>
</dbReference>
<dbReference type="GO" id="GO:0005737">
    <property type="term" value="C:cytoplasm"/>
    <property type="evidence" value="ECO:0007669"/>
    <property type="project" value="TreeGrafter"/>
</dbReference>
<dbReference type="Gene3D" id="1.10.287.990">
    <property type="entry name" value="Fe,Mn superoxide dismutase (SOD) domain"/>
    <property type="match status" value="1"/>
</dbReference>
<dbReference type="EMBL" id="BMXF01000001">
    <property type="protein sequence ID" value="GHB60411.1"/>
    <property type="molecule type" value="Genomic_DNA"/>
</dbReference>
<feature type="domain" description="Manganese/iron superoxide dismutase C-terminal" evidence="8">
    <location>
        <begin position="129"/>
        <end position="232"/>
    </location>
</feature>
<comment type="catalytic activity">
    <reaction evidence="6">
        <text>2 superoxide + 2 H(+) = H2O2 + O2</text>
        <dbReference type="Rhea" id="RHEA:20696"/>
        <dbReference type="ChEBI" id="CHEBI:15378"/>
        <dbReference type="ChEBI" id="CHEBI:15379"/>
        <dbReference type="ChEBI" id="CHEBI:16240"/>
        <dbReference type="ChEBI" id="CHEBI:18421"/>
        <dbReference type="EC" id="1.15.1.1"/>
    </reaction>
</comment>
<feature type="binding site" evidence="5">
    <location>
        <position position="204"/>
    </location>
    <ligand>
        <name>Mn(2+)</name>
        <dbReference type="ChEBI" id="CHEBI:29035"/>
    </ligand>
</feature>
<dbReference type="RefSeq" id="WP_308439266.1">
    <property type="nucleotide sequence ID" value="NZ_BMXF01000001.1"/>
</dbReference>
<evidence type="ECO:0000256" key="3">
    <source>
        <dbReference type="ARBA" id="ARBA00022723"/>
    </source>
</evidence>
<dbReference type="EC" id="1.15.1.1" evidence="2 6"/>
<dbReference type="PANTHER" id="PTHR43595">
    <property type="entry name" value="37S RIBOSOMAL PROTEIN S26, MITOCHONDRIAL"/>
    <property type="match status" value="1"/>
</dbReference>
<dbReference type="InterPro" id="IPR019833">
    <property type="entry name" value="Mn/Fe_SOD_BS"/>
</dbReference>
<comment type="function">
    <text evidence="6">Destroys radicals which are normally produced within the cells and which are toxic to biological systems.</text>
</comment>
<feature type="binding site" evidence="5">
    <location>
        <position position="200"/>
    </location>
    <ligand>
        <name>Mn(2+)</name>
        <dbReference type="ChEBI" id="CHEBI:29035"/>
    </ligand>
</feature>
<name>A0A8J3D2F3_9BACT</name>
<keyword evidence="4 6" id="KW-0560">Oxidoreductase</keyword>
<dbReference type="PRINTS" id="PR01703">
    <property type="entry name" value="MNSODISMTASE"/>
</dbReference>
<evidence type="ECO:0000313" key="10">
    <source>
        <dbReference type="Proteomes" id="UP000598271"/>
    </source>
</evidence>
<dbReference type="InterPro" id="IPR019831">
    <property type="entry name" value="Mn/Fe_SOD_N"/>
</dbReference>
<evidence type="ECO:0000313" key="9">
    <source>
        <dbReference type="EMBL" id="GHB60411.1"/>
    </source>
</evidence>
<dbReference type="PROSITE" id="PS00088">
    <property type="entry name" value="SOD_MN"/>
    <property type="match status" value="1"/>
</dbReference>
<dbReference type="Gene3D" id="3.55.40.20">
    <property type="entry name" value="Iron/manganese superoxide dismutase, C-terminal domain"/>
    <property type="match status" value="1"/>
</dbReference>
<organism evidence="9 10">
    <name type="scientific">Persicitalea jodogahamensis</name>
    <dbReference type="NCBI Taxonomy" id="402147"/>
    <lineage>
        <taxon>Bacteria</taxon>
        <taxon>Pseudomonadati</taxon>
        <taxon>Bacteroidota</taxon>
        <taxon>Cytophagia</taxon>
        <taxon>Cytophagales</taxon>
        <taxon>Spirosomataceae</taxon>
        <taxon>Persicitalea</taxon>
    </lineage>
</organism>
<dbReference type="FunFam" id="3.55.40.20:FF:000001">
    <property type="entry name" value="Superoxide dismutase"/>
    <property type="match status" value="1"/>
</dbReference>
<feature type="binding site" evidence="5">
    <location>
        <position position="114"/>
    </location>
    <ligand>
        <name>Mn(2+)</name>
        <dbReference type="ChEBI" id="CHEBI:29035"/>
    </ligand>
</feature>
<accession>A0A8J3D2F3</accession>
<evidence type="ECO:0000259" key="7">
    <source>
        <dbReference type="Pfam" id="PF00081"/>
    </source>
</evidence>
<dbReference type="Pfam" id="PF00081">
    <property type="entry name" value="Sod_Fe_N"/>
    <property type="match status" value="1"/>
</dbReference>
<dbReference type="Pfam" id="PF02777">
    <property type="entry name" value="Sod_Fe_C"/>
    <property type="match status" value="1"/>
</dbReference>
<keyword evidence="3 5" id="KW-0479">Metal-binding</keyword>
<protein>
    <recommendedName>
        <fullName evidence="2 6">Superoxide dismutase</fullName>
        <ecNumber evidence="2 6">1.15.1.1</ecNumber>
    </recommendedName>
</protein>
<comment type="caution">
    <text evidence="9">The sequence shown here is derived from an EMBL/GenBank/DDBJ whole genome shotgun (WGS) entry which is preliminary data.</text>
</comment>
<dbReference type="InterPro" id="IPR001189">
    <property type="entry name" value="Mn/Fe_SOD"/>
</dbReference>
<reference evidence="9 10" key="1">
    <citation type="journal article" date="2014" name="Int. J. Syst. Evol. Microbiol.">
        <title>Complete genome sequence of Corynebacterium casei LMG S-19264T (=DSM 44701T), isolated from a smear-ripened cheese.</title>
        <authorList>
            <consortium name="US DOE Joint Genome Institute (JGI-PGF)"/>
            <person name="Walter F."/>
            <person name="Albersmeier A."/>
            <person name="Kalinowski J."/>
            <person name="Ruckert C."/>
        </authorList>
    </citation>
    <scope>NUCLEOTIDE SEQUENCE [LARGE SCALE GENOMIC DNA]</scope>
    <source>
        <strain evidence="9 10">KCTC 12866</strain>
    </source>
</reference>
<proteinExistence type="inferred from homology"/>
<dbReference type="PIRSF" id="PIRSF000349">
    <property type="entry name" value="SODismutase"/>
    <property type="match status" value="1"/>
</dbReference>
<dbReference type="InterPro" id="IPR036324">
    <property type="entry name" value="Mn/Fe_SOD_N_sf"/>
</dbReference>
<evidence type="ECO:0000256" key="6">
    <source>
        <dbReference type="RuleBase" id="RU000414"/>
    </source>
</evidence>
<dbReference type="PANTHER" id="PTHR43595:SF2">
    <property type="entry name" value="SMALL RIBOSOMAL SUBUNIT PROTEIN MS42"/>
    <property type="match status" value="1"/>
</dbReference>
<dbReference type="InterPro" id="IPR036314">
    <property type="entry name" value="SOD_C_sf"/>
</dbReference>
<dbReference type="GO" id="GO:0046872">
    <property type="term" value="F:metal ion binding"/>
    <property type="evidence" value="ECO:0007669"/>
    <property type="project" value="UniProtKB-KW"/>
</dbReference>
<evidence type="ECO:0000259" key="8">
    <source>
        <dbReference type="Pfam" id="PF02777"/>
    </source>
</evidence>
<evidence type="ECO:0000256" key="5">
    <source>
        <dbReference type="PIRSR" id="PIRSR000349-1"/>
    </source>
</evidence>
<sequence>MNRIEFLRSLAGTTLAVGALSTQSACQTSSKESAEMMAPYSQKPLAYDFGALQPSIDAQTMDIHYNKHAKGYVDKLNAAVTGTEYEKMSLDDILKNISNAPEAIRNNGGGHWNHSFFWEAMAPGKGGTPTGAVAEAINGQFGSFDSFKEAFGKEASGRFGSGWAWLVEQDGKLAVGSTPNQDNPLMGISEFKGRPLLGLDVWEHAYYLKYQNKRGDYVSAFWDIVNWDRVAELMKNGKS</sequence>
<feature type="domain" description="Manganese/iron superoxide dismutase N-terminal" evidence="7">
    <location>
        <begin position="40"/>
        <end position="122"/>
    </location>
</feature>
<keyword evidence="10" id="KW-1185">Reference proteome</keyword>